<protein>
    <submittedName>
        <fullName evidence="2">Helix-turn-helix transcriptional regulator</fullName>
    </submittedName>
</protein>
<dbReference type="Proteomes" id="UP001140076">
    <property type="component" value="Unassembled WGS sequence"/>
</dbReference>
<feature type="domain" description="HTH cro/C1-type" evidence="1">
    <location>
        <begin position="16"/>
        <end position="49"/>
    </location>
</feature>
<dbReference type="PROSITE" id="PS50943">
    <property type="entry name" value="HTH_CROC1"/>
    <property type="match status" value="1"/>
</dbReference>
<name>A0A9X3NNC6_9ACTN</name>
<evidence type="ECO:0000313" key="2">
    <source>
        <dbReference type="EMBL" id="MDA0565293.1"/>
    </source>
</evidence>
<dbReference type="Pfam" id="PF19054">
    <property type="entry name" value="DUF5753"/>
    <property type="match status" value="1"/>
</dbReference>
<dbReference type="SMART" id="SM00530">
    <property type="entry name" value="HTH_XRE"/>
    <property type="match status" value="1"/>
</dbReference>
<dbReference type="Gene3D" id="1.10.260.40">
    <property type="entry name" value="lambda repressor-like DNA-binding domains"/>
    <property type="match status" value="1"/>
</dbReference>
<dbReference type="InterPro" id="IPR010982">
    <property type="entry name" value="Lambda_DNA-bd_dom_sf"/>
</dbReference>
<sequence>MADRPKEEWLRVGTEVRRRREELGLSLDRLAERVPLSAGMLGAIERGVRGLKERYAPQLDEALRSGGQITRLVAHVSKSGIPLWLAELEPLLGRATLIRQWQLGWIPGLLQTEDYARAVVRAGETLATEAQLEQYVRARMRRQQVVWQAPQPRGVFVIDEAVLERNVGGEGVMIPQWDHLLAMAELPHVTLHVLPLSAAPHVGLDGSFQVLRVPGEPGDILVLENRSESDIDHVDAKVAQYSQDFEDLRGLALPPAASIAMIRKARAKT</sequence>
<organism evidence="2 3">
    <name type="scientific">Streptomonospora mangrovi</name>
    <dbReference type="NCBI Taxonomy" id="2883123"/>
    <lineage>
        <taxon>Bacteria</taxon>
        <taxon>Bacillati</taxon>
        <taxon>Actinomycetota</taxon>
        <taxon>Actinomycetes</taxon>
        <taxon>Streptosporangiales</taxon>
        <taxon>Nocardiopsidaceae</taxon>
        <taxon>Streptomonospora</taxon>
    </lineage>
</organism>
<comment type="caution">
    <text evidence="2">The sequence shown here is derived from an EMBL/GenBank/DDBJ whole genome shotgun (WGS) entry which is preliminary data.</text>
</comment>
<dbReference type="EMBL" id="JAJAQC010000019">
    <property type="protein sequence ID" value="MDA0565293.1"/>
    <property type="molecule type" value="Genomic_DNA"/>
</dbReference>
<evidence type="ECO:0000259" key="1">
    <source>
        <dbReference type="PROSITE" id="PS50943"/>
    </source>
</evidence>
<dbReference type="GO" id="GO:0003677">
    <property type="term" value="F:DNA binding"/>
    <property type="evidence" value="ECO:0007669"/>
    <property type="project" value="InterPro"/>
</dbReference>
<accession>A0A9X3NNC6</accession>
<dbReference type="InterPro" id="IPR001387">
    <property type="entry name" value="Cro/C1-type_HTH"/>
</dbReference>
<dbReference type="AlphaFoldDB" id="A0A9X3NNC6"/>
<reference evidence="2" key="1">
    <citation type="submission" date="2021-10" db="EMBL/GenBank/DDBJ databases">
        <title>Streptomonospora sp. nov., isolated from mangrove soil.</title>
        <authorList>
            <person name="Chen X."/>
            <person name="Ge X."/>
            <person name="Liu W."/>
        </authorList>
    </citation>
    <scope>NUCLEOTIDE SEQUENCE</scope>
    <source>
        <strain evidence="2">S1-112</strain>
    </source>
</reference>
<dbReference type="SUPFAM" id="SSF47413">
    <property type="entry name" value="lambda repressor-like DNA-binding domains"/>
    <property type="match status" value="1"/>
</dbReference>
<evidence type="ECO:0000313" key="3">
    <source>
        <dbReference type="Proteomes" id="UP001140076"/>
    </source>
</evidence>
<dbReference type="InterPro" id="IPR043917">
    <property type="entry name" value="DUF5753"/>
</dbReference>
<gene>
    <name evidence="2" type="ORF">LG943_13350</name>
</gene>
<keyword evidence="3" id="KW-1185">Reference proteome</keyword>
<dbReference type="RefSeq" id="WP_270072571.1">
    <property type="nucleotide sequence ID" value="NZ_JAJAQC010000019.1"/>
</dbReference>
<dbReference type="CDD" id="cd00093">
    <property type="entry name" value="HTH_XRE"/>
    <property type="match status" value="1"/>
</dbReference>
<proteinExistence type="predicted"/>